<reference evidence="4" key="1">
    <citation type="journal article" date="2019" name="Int. J. Syst. Evol. Microbiol.">
        <title>The Global Catalogue of Microorganisms (GCM) 10K type strain sequencing project: providing services to taxonomists for standard genome sequencing and annotation.</title>
        <authorList>
            <consortium name="The Broad Institute Genomics Platform"/>
            <consortium name="The Broad Institute Genome Sequencing Center for Infectious Disease"/>
            <person name="Wu L."/>
            <person name="Ma J."/>
        </authorList>
    </citation>
    <scope>NUCLEOTIDE SEQUENCE [LARGE SCALE GENOMIC DNA]</scope>
    <source>
        <strain evidence="4">KCTC 52487</strain>
    </source>
</reference>
<accession>A0ABV6ZW54</accession>
<organism evidence="3 4">
    <name type="scientific">Hyphobacterium vulgare</name>
    <dbReference type="NCBI Taxonomy" id="1736751"/>
    <lineage>
        <taxon>Bacteria</taxon>
        <taxon>Pseudomonadati</taxon>
        <taxon>Pseudomonadota</taxon>
        <taxon>Alphaproteobacteria</taxon>
        <taxon>Maricaulales</taxon>
        <taxon>Maricaulaceae</taxon>
        <taxon>Hyphobacterium</taxon>
    </lineage>
</organism>
<evidence type="ECO:0000259" key="2">
    <source>
        <dbReference type="Pfam" id="PF03413"/>
    </source>
</evidence>
<dbReference type="Gene3D" id="3.10.450.40">
    <property type="match status" value="1"/>
</dbReference>
<feature type="chain" id="PRO_5047341717" evidence="1">
    <location>
        <begin position="24"/>
        <end position="113"/>
    </location>
</feature>
<feature type="domain" description="PepSY" evidence="2">
    <location>
        <begin position="44"/>
        <end position="101"/>
    </location>
</feature>
<proteinExistence type="predicted"/>
<comment type="caution">
    <text evidence="3">The sequence shown here is derived from an EMBL/GenBank/DDBJ whole genome shotgun (WGS) entry which is preliminary data.</text>
</comment>
<dbReference type="Proteomes" id="UP001595379">
    <property type="component" value="Unassembled WGS sequence"/>
</dbReference>
<evidence type="ECO:0000256" key="1">
    <source>
        <dbReference type="SAM" id="SignalP"/>
    </source>
</evidence>
<feature type="signal peptide" evidence="1">
    <location>
        <begin position="1"/>
        <end position="23"/>
    </location>
</feature>
<dbReference type="Pfam" id="PF03413">
    <property type="entry name" value="PepSY"/>
    <property type="match status" value="1"/>
</dbReference>
<gene>
    <name evidence="3" type="ORF">ACFOOR_05875</name>
</gene>
<name>A0ABV6ZW54_9PROT</name>
<keyword evidence="4" id="KW-1185">Reference proteome</keyword>
<dbReference type="InterPro" id="IPR025711">
    <property type="entry name" value="PepSY"/>
</dbReference>
<evidence type="ECO:0000313" key="3">
    <source>
        <dbReference type="EMBL" id="MFC2925627.1"/>
    </source>
</evidence>
<dbReference type="EMBL" id="JBHRSV010000005">
    <property type="protein sequence ID" value="MFC2925627.1"/>
    <property type="molecule type" value="Genomic_DNA"/>
</dbReference>
<evidence type="ECO:0000313" key="4">
    <source>
        <dbReference type="Proteomes" id="UP001595379"/>
    </source>
</evidence>
<protein>
    <submittedName>
        <fullName evidence="3">PepSY domain-containing protein</fullName>
    </submittedName>
</protein>
<dbReference type="RefSeq" id="WP_236956568.1">
    <property type="nucleotide sequence ID" value="NZ_JBHRSV010000005.1"/>
</dbReference>
<sequence>MTSPKRFLLALTLAGFVAAPAVAANDMWSVDDHAEHEAFINAAVSLSEAIALAESETGARAISAEFEKEDGQFVFAVELLDSNGREIEVLIDSAVLRVIEIEDDERDSGGDRS</sequence>
<keyword evidence="1" id="KW-0732">Signal</keyword>